<accession>A0A6M3JS02</accession>
<evidence type="ECO:0000313" key="1">
    <source>
        <dbReference type="EMBL" id="QJA71941.1"/>
    </source>
</evidence>
<dbReference type="EMBL" id="MT141912">
    <property type="protein sequence ID" value="QJA71941.1"/>
    <property type="molecule type" value="Genomic_DNA"/>
</dbReference>
<evidence type="ECO:0000313" key="2">
    <source>
        <dbReference type="EMBL" id="QJA89120.1"/>
    </source>
</evidence>
<proteinExistence type="predicted"/>
<name>A0A6M3JS02_9ZZZZ</name>
<dbReference type="EMBL" id="MT142824">
    <property type="protein sequence ID" value="QJA89120.1"/>
    <property type="molecule type" value="Genomic_DNA"/>
</dbReference>
<protein>
    <submittedName>
        <fullName evidence="1">Uncharacterized protein</fullName>
    </submittedName>
</protein>
<dbReference type="AlphaFoldDB" id="A0A6M3JS02"/>
<reference evidence="1" key="1">
    <citation type="submission" date="2020-03" db="EMBL/GenBank/DDBJ databases">
        <title>The deep terrestrial virosphere.</title>
        <authorList>
            <person name="Holmfeldt K."/>
            <person name="Nilsson E."/>
            <person name="Simone D."/>
            <person name="Lopez-Fernandez M."/>
            <person name="Wu X."/>
            <person name="de Brujin I."/>
            <person name="Lundin D."/>
            <person name="Andersson A."/>
            <person name="Bertilsson S."/>
            <person name="Dopson M."/>
        </authorList>
    </citation>
    <scope>NUCLEOTIDE SEQUENCE</scope>
    <source>
        <strain evidence="1">MM415A02969</strain>
        <strain evidence="2">MM415B02607</strain>
    </source>
</reference>
<sequence>MKGKFYIKAHRDDPEVFEVFTPTNNGKVIWAVILNDFIYDSETPDAHEIVRLLKDGEHFECSFTLERI</sequence>
<organism evidence="1">
    <name type="scientific">viral metagenome</name>
    <dbReference type="NCBI Taxonomy" id="1070528"/>
    <lineage>
        <taxon>unclassified sequences</taxon>
        <taxon>metagenomes</taxon>
        <taxon>organismal metagenomes</taxon>
    </lineage>
</organism>
<gene>
    <name evidence="1" type="ORF">MM415A02969_0009</name>
    <name evidence="2" type="ORF">MM415B02607_0014</name>
</gene>